<name>A0AAF1K537_9HYPH</name>
<dbReference type="SUPFAM" id="SSF55347">
    <property type="entry name" value="Glyceraldehyde-3-phosphate dehydrogenase-like, C-terminal domain"/>
    <property type="match status" value="1"/>
</dbReference>
<dbReference type="Pfam" id="PF13439">
    <property type="entry name" value="Glyco_transf_4"/>
    <property type="match status" value="1"/>
</dbReference>
<dbReference type="CDD" id="cd03801">
    <property type="entry name" value="GT4_PimA-like"/>
    <property type="match status" value="1"/>
</dbReference>
<reference evidence="8" key="2">
    <citation type="journal article" date="2023" name="MicrobiologyOpen">
        <title>Genomics of the tumorigenes clade of the family Rhizobiaceae and description of Rhizobium rhododendri sp. nov.</title>
        <authorList>
            <person name="Kuzmanovic N."/>
            <person name="diCenzo G.C."/>
            <person name="Bunk B."/>
            <person name="Sproeer C."/>
            <person name="Fruehling A."/>
            <person name="Neumann-Schaal M."/>
            <person name="Overmann J."/>
            <person name="Smalla K."/>
        </authorList>
    </citation>
    <scope>NUCLEOTIDE SEQUENCE [LARGE SCALE GENOMIC DNA]</scope>
    <source>
        <strain evidence="8">1078</strain>
    </source>
</reference>
<dbReference type="EMBL" id="CP117255">
    <property type="protein sequence ID" value="WFR96067.1"/>
    <property type="molecule type" value="Genomic_DNA"/>
</dbReference>
<evidence type="ECO:0000313" key="8">
    <source>
        <dbReference type="Proteomes" id="UP000249499"/>
    </source>
</evidence>
<feature type="domain" description="GFO/IDH/MocA-like oxidoreductase" evidence="6">
    <location>
        <begin position="513"/>
        <end position="608"/>
    </location>
</feature>
<dbReference type="Gene3D" id="3.30.360.10">
    <property type="entry name" value="Dihydrodipicolinate Reductase, domain 2"/>
    <property type="match status" value="1"/>
</dbReference>
<dbReference type="InterPro" id="IPR000683">
    <property type="entry name" value="Gfo/Idh/MocA-like_OxRdtase_N"/>
</dbReference>
<dbReference type="InterPro" id="IPR001296">
    <property type="entry name" value="Glyco_trans_1"/>
</dbReference>
<dbReference type="Pfam" id="PF00534">
    <property type="entry name" value="Glycos_transf_1"/>
    <property type="match status" value="1"/>
</dbReference>
<accession>A0AAF1K537</accession>
<feature type="domain" description="Gfo/Idh/MocA-like oxidoreductase N-terminal" evidence="4">
    <location>
        <begin position="370"/>
        <end position="487"/>
    </location>
</feature>
<feature type="region of interest" description="Disordered" evidence="1">
    <location>
        <begin position="690"/>
        <end position="713"/>
    </location>
</feature>
<dbReference type="Gene3D" id="3.90.180.10">
    <property type="entry name" value="Medium-chain alcohol dehydrogenases, catalytic domain"/>
    <property type="match status" value="1"/>
</dbReference>
<keyword evidence="7" id="KW-0808">Transferase</keyword>
<evidence type="ECO:0000259" key="4">
    <source>
        <dbReference type="Pfam" id="PF01408"/>
    </source>
</evidence>
<evidence type="ECO:0000259" key="5">
    <source>
        <dbReference type="Pfam" id="PF13439"/>
    </source>
</evidence>
<dbReference type="InterPro" id="IPR013149">
    <property type="entry name" value="ADH-like_C"/>
</dbReference>
<dbReference type="GO" id="GO:0000166">
    <property type="term" value="F:nucleotide binding"/>
    <property type="evidence" value="ECO:0007669"/>
    <property type="project" value="InterPro"/>
</dbReference>
<protein>
    <submittedName>
        <fullName evidence="7">Glycosyltransferase</fullName>
        <ecNumber evidence="7">2.4.-.-</ecNumber>
    </submittedName>
</protein>
<dbReference type="InterPro" id="IPR055170">
    <property type="entry name" value="GFO_IDH_MocA-like_dom"/>
</dbReference>
<dbReference type="RefSeq" id="WP_111217861.1">
    <property type="nucleotide sequence ID" value="NZ_CP117255.1"/>
</dbReference>
<sequence length="1076" mass="117471">MPRILLATDSLDPSGMGEHMLALGRALDRRWDVTLALLSEDYSPLLMRALRHGMSVKRLHSNDHFAAWLNEQAFDVLHVHAGIGWEGHGLTAAGIGGGIPVIRTEHLPYLLTDPDQVEEYLQHIKGIGHHIVVSDASRESFVDHVAEDRMSVVRNGIYPLHPQEAAAEVKTEMGLDGRTVLLTVARFSTQKDHATLINALPKVLEAHPSTVLLLVGSGDELEATEALASSLGISDHVRFLGHRQDVADIANIADLFVLPSRFEGLPLAVLEAMSLAIPVVATRVGGTIEALGEHHDFFAQAGDPASLAAVINKALADTDRATSSGNAGRSRFEAEFSAERMAEQTAAIYDRVLQESAIHDKKDTTMKRTRLAFIGVGGIAQRHLDILATFDDVELVGFADPDLERADRAAMRFGTRSFRHHNDMLDEQRPDAVYVCIPPFAHGEPEHDLIARGIPFFVEKPVSLDLKTAEAISAAVEAKGIITAVGYHWRYLDTVDEARALLVNNPAQLLSGYWLDSTPPPQWWWKQDKSGGQIVEQTTHLLDLIRFLIGDVREVYGRVGHTDRAEFPGLDVPTVTTASLTFENGVVANIASTCLLGWNHRVGLHIFADRLAIELTDRDIMVDTGRGRPTRGADGDPVWREDRDFIDAVSGGENRIRCPYSDAVATHRLALAIMASAQSGEPVRLDLPDTKRTAPAPLQFQPRPEEHHGMPPGHRKIRSLGIEGPGRPYFFEYEEGPPADGQVRLETLFTGLSAGTELTFLKNTNPYFRSRFDSERGVFVGNEPNLHYPVPFLGYMEVARVSESRATGFAEGAIVASAYAHKTGHTSNPYHDVLIAMPDAIDPILGVLVAQMGPIAANGILHADAVAYGAHVPAFGAGVKDRPVLVVGAGTVGLMTALFAQAHGASDVVIADPSEFRRRKAEALGLTAMTEDQAWNHAKARWHDGAMGRGADLVFQTRAHSDSLHMALKALRPQGTVIDLAFYQGGADGLRLGEEFHHNGLNLVCAQINRVPRGLAPLWDRRRLALATIDLLTARGAEIREHMITHVIPIDDAPGFLVDLVENRPDFLQVVFQVGQ</sequence>
<dbReference type="EC" id="2.4.-.-" evidence="7"/>
<dbReference type="AlphaFoldDB" id="A0AAF1K537"/>
<dbReference type="SUPFAM" id="SSF51735">
    <property type="entry name" value="NAD(P)-binding Rossmann-fold domains"/>
    <property type="match status" value="2"/>
</dbReference>
<dbReference type="InterPro" id="IPR028098">
    <property type="entry name" value="Glyco_trans_4-like_N"/>
</dbReference>
<gene>
    <name evidence="7" type="ORF">PR017_02640</name>
</gene>
<dbReference type="InterPro" id="IPR011032">
    <property type="entry name" value="GroES-like_sf"/>
</dbReference>
<dbReference type="SUPFAM" id="SSF53756">
    <property type="entry name" value="UDP-Glycosyltransferase/glycogen phosphorylase"/>
    <property type="match status" value="1"/>
</dbReference>
<dbReference type="PANTHER" id="PTHR43249">
    <property type="entry name" value="UDP-N-ACETYL-2-AMINO-2-DEOXY-D-GLUCURONATE OXIDASE"/>
    <property type="match status" value="1"/>
</dbReference>
<feature type="domain" description="Glycosyl transferase family 1" evidence="3">
    <location>
        <begin position="176"/>
        <end position="330"/>
    </location>
</feature>
<evidence type="ECO:0000259" key="6">
    <source>
        <dbReference type="Pfam" id="PF22725"/>
    </source>
</evidence>
<evidence type="ECO:0000256" key="1">
    <source>
        <dbReference type="SAM" id="MobiDB-lite"/>
    </source>
</evidence>
<dbReference type="InterPro" id="IPR036291">
    <property type="entry name" value="NAD(P)-bd_dom_sf"/>
</dbReference>
<keyword evidence="8" id="KW-1185">Reference proteome</keyword>
<dbReference type="KEGG" id="rtu:PR017_02640"/>
<dbReference type="Pfam" id="PF01408">
    <property type="entry name" value="GFO_IDH_MocA"/>
    <property type="match status" value="1"/>
</dbReference>
<organism evidence="7 8">
    <name type="scientific">Rhizobium tumorigenes</name>
    <dbReference type="NCBI Taxonomy" id="2041385"/>
    <lineage>
        <taxon>Bacteria</taxon>
        <taxon>Pseudomonadati</taxon>
        <taxon>Pseudomonadota</taxon>
        <taxon>Alphaproteobacteria</taxon>
        <taxon>Hyphomicrobiales</taxon>
        <taxon>Rhizobiaceae</taxon>
        <taxon>Rhizobium/Agrobacterium group</taxon>
        <taxon>Rhizobium</taxon>
    </lineage>
</organism>
<dbReference type="SUPFAM" id="SSF50129">
    <property type="entry name" value="GroES-like"/>
    <property type="match status" value="1"/>
</dbReference>
<dbReference type="InterPro" id="IPR052515">
    <property type="entry name" value="Gfo/Idh/MocA_Oxidoreductase"/>
</dbReference>
<dbReference type="Proteomes" id="UP000249499">
    <property type="component" value="Chromosome"/>
</dbReference>
<dbReference type="Gene3D" id="3.40.50.2000">
    <property type="entry name" value="Glycogen Phosphorylase B"/>
    <property type="match status" value="2"/>
</dbReference>
<proteinExistence type="predicted"/>
<reference evidence="7 8" key="1">
    <citation type="journal article" date="2018" name="Sci. Rep.">
        <title>Rhizobium tumorigenes sp. nov., a novel plant tumorigenic bacterium isolated from cane gall tumors on thornless blackberry.</title>
        <authorList>
            <person name="Kuzmanovi N."/>
            <person name="Smalla K."/>
            <person name="Gronow S."/>
            <person name="PuBawska J."/>
        </authorList>
    </citation>
    <scope>NUCLEOTIDE SEQUENCE [LARGE SCALE GENOMIC DNA]</scope>
    <source>
        <strain evidence="7 8">1078</strain>
    </source>
</reference>
<feature type="domain" description="Glycosyltransferase subfamily 4-like N-terminal" evidence="5">
    <location>
        <begin position="14"/>
        <end position="157"/>
    </location>
</feature>
<dbReference type="CDD" id="cd08255">
    <property type="entry name" value="2-desacetyl-2-hydroxyethyl_bacteriochlorophyllide_like"/>
    <property type="match status" value="1"/>
</dbReference>
<evidence type="ECO:0000313" key="7">
    <source>
        <dbReference type="EMBL" id="WFR96067.1"/>
    </source>
</evidence>
<evidence type="ECO:0000259" key="3">
    <source>
        <dbReference type="Pfam" id="PF00534"/>
    </source>
</evidence>
<feature type="domain" description="Alcohol dehydrogenase-like C-terminal" evidence="2">
    <location>
        <begin position="892"/>
        <end position="986"/>
    </location>
</feature>
<dbReference type="Pfam" id="PF00107">
    <property type="entry name" value="ADH_zinc_N"/>
    <property type="match status" value="1"/>
</dbReference>
<evidence type="ECO:0000259" key="2">
    <source>
        <dbReference type="Pfam" id="PF00107"/>
    </source>
</evidence>
<dbReference type="Pfam" id="PF22725">
    <property type="entry name" value="GFO_IDH_MocA_C3"/>
    <property type="match status" value="1"/>
</dbReference>
<keyword evidence="7" id="KW-0328">Glycosyltransferase</keyword>
<dbReference type="Gene3D" id="3.40.50.720">
    <property type="entry name" value="NAD(P)-binding Rossmann-like Domain"/>
    <property type="match status" value="2"/>
</dbReference>
<dbReference type="GO" id="GO:0016757">
    <property type="term" value="F:glycosyltransferase activity"/>
    <property type="evidence" value="ECO:0007669"/>
    <property type="project" value="UniProtKB-KW"/>
</dbReference>
<dbReference type="PANTHER" id="PTHR43249:SF1">
    <property type="entry name" value="D-GLUCOSIDE 3-DEHYDROGENASE"/>
    <property type="match status" value="1"/>
</dbReference>